<organism evidence="1 2">
    <name type="scientific">Microcystis aeruginosa NIES-298</name>
    <dbReference type="NCBI Taxonomy" id="449468"/>
    <lineage>
        <taxon>Bacteria</taxon>
        <taxon>Bacillati</taxon>
        <taxon>Cyanobacteriota</taxon>
        <taxon>Cyanophyceae</taxon>
        <taxon>Oscillatoriophycideae</taxon>
        <taxon>Chroococcales</taxon>
        <taxon>Microcystaceae</taxon>
        <taxon>Microcystis</taxon>
    </lineage>
</organism>
<gene>
    <name evidence="1" type="ORF">BGM30_42180</name>
</gene>
<accession>A0A2H6BY51</accession>
<dbReference type="InterPro" id="IPR027417">
    <property type="entry name" value="P-loop_NTPase"/>
</dbReference>
<name>A0A2H6BY51_MICAE</name>
<dbReference type="SUPFAM" id="SSF52540">
    <property type="entry name" value="P-loop containing nucleoside triphosphate hydrolases"/>
    <property type="match status" value="1"/>
</dbReference>
<dbReference type="AlphaFoldDB" id="A0A2H6BY51"/>
<protein>
    <submittedName>
        <fullName evidence="1">Uncharacterized protein</fullName>
    </submittedName>
</protein>
<comment type="caution">
    <text evidence="1">The sequence shown here is derived from an EMBL/GenBank/DDBJ whole genome shotgun (WGS) entry which is preliminary data.</text>
</comment>
<reference evidence="2" key="1">
    <citation type="submission" date="2017-12" db="EMBL/GenBank/DDBJ databases">
        <title>Improved Draft Genome Sequence of Microcystis aeruginosa NIES-298, a Microcystin-Producing Cyanobacterium from Lake Kasumigaura, Japan.</title>
        <authorList>
            <person name="Yamaguchi H."/>
            <person name="Suzuki S."/>
            <person name="Kawachi M."/>
        </authorList>
    </citation>
    <scope>NUCLEOTIDE SEQUENCE [LARGE SCALE GENOMIC DNA]</scope>
    <source>
        <strain evidence="2">NIES-298</strain>
    </source>
</reference>
<proteinExistence type="predicted"/>
<evidence type="ECO:0000313" key="2">
    <source>
        <dbReference type="Proteomes" id="UP000236321"/>
    </source>
</evidence>
<dbReference type="Proteomes" id="UP000236321">
    <property type="component" value="Unassembled WGS sequence"/>
</dbReference>
<dbReference type="EMBL" id="BEYQ01000017">
    <property type="protein sequence ID" value="GBD55125.1"/>
    <property type="molecule type" value="Genomic_DNA"/>
</dbReference>
<dbReference type="RefSeq" id="WP_002777855.1">
    <property type="nucleotide sequence ID" value="NZ_BEIU01000005.1"/>
</dbReference>
<sequence>MSISDPTSQKASLTQLNRALRHFTDRHELTLRFAEYLNDDELDPHKILFFYGDGGNGKSLLLKFLLENCCKRFPLETWTELKTKTHPEIVEFIKTITDWESDFQFVPATLLDFESPARSSRPEQPQDNFDGLLILHNQLITNAVRLGYKLSFPLYEFSCIWHLKQTGKLTNETDITKWFPSQELFVVGGIINTIKTIAQENKDLAAILGLPGTLATLTASTLNLIAKHLGKDLNRYLNGRGLQKKDFQRITELDPDTELIVALPNFFAEDLKVAMQREGAPEKLVLFFDTHEAFWGEGRNQGSARFFKQDEWLRCLLSQLLELPQIVIVMAGREIPQWHRASYCSITADKLECRQVFNFQVTDALDYLQRVGIEDTQVQQSLIAYSSFDGDSVHPLLLGLCADLVRMAPEKKEAFTAADFQSVSETGEGFNRKLGILVERLLKYTDRVLEDAVYVLSACRAFNEDLYFHLGESLKCNPSHAAFDSLLSFSFVWQAEQQGEGWYRLHPFIRRFNHEQKRERTQAAHQVLERYYRERGNLAEALYHAYWQEPLRAKEEWIEVFGKANQQEDNELCQALAEIKKEIPF</sequence>
<evidence type="ECO:0000313" key="1">
    <source>
        <dbReference type="EMBL" id="GBD55125.1"/>
    </source>
</evidence>